<dbReference type="AlphaFoldDB" id="A0A2K1KBR5"/>
<evidence type="ECO:0000256" key="1">
    <source>
        <dbReference type="SAM" id="Phobius"/>
    </source>
</evidence>
<keyword evidence="1" id="KW-1133">Transmembrane helix</keyword>
<dbReference type="EnsemblPlants" id="Pp3c7_15192V3.1">
    <property type="protein sequence ID" value="PAC:32924405.CDS.1"/>
    <property type="gene ID" value="Pp3c7_15192"/>
</dbReference>
<keyword evidence="1" id="KW-0812">Transmembrane</keyword>
<evidence type="ECO:0000313" key="4">
    <source>
        <dbReference type="Proteomes" id="UP000006727"/>
    </source>
</evidence>
<keyword evidence="1" id="KW-0472">Membrane</keyword>
<evidence type="ECO:0000313" key="3">
    <source>
        <dbReference type="EnsemblPlants" id="PAC:32924405.CDS.1"/>
    </source>
</evidence>
<gene>
    <name evidence="2" type="ORF">PHYPA_010411</name>
</gene>
<dbReference type="Proteomes" id="UP000006727">
    <property type="component" value="Chromosome 7"/>
</dbReference>
<feature type="transmembrane region" description="Helical" evidence="1">
    <location>
        <begin position="12"/>
        <end position="33"/>
    </location>
</feature>
<proteinExistence type="predicted"/>
<name>A0A2K1KBR5_PHYPA</name>
<accession>A0A2K1KBR5</accession>
<evidence type="ECO:0000313" key="2">
    <source>
        <dbReference type="EMBL" id="PNR51225.1"/>
    </source>
</evidence>
<dbReference type="EMBL" id="ABEU02000007">
    <property type="protein sequence ID" value="PNR51225.1"/>
    <property type="molecule type" value="Genomic_DNA"/>
</dbReference>
<protein>
    <submittedName>
        <fullName evidence="2 3">Uncharacterized protein</fullName>
    </submittedName>
</protein>
<reference evidence="2 4" key="1">
    <citation type="journal article" date="2008" name="Science">
        <title>The Physcomitrella genome reveals evolutionary insights into the conquest of land by plants.</title>
        <authorList>
            <person name="Rensing S."/>
            <person name="Lang D."/>
            <person name="Zimmer A."/>
            <person name="Terry A."/>
            <person name="Salamov A."/>
            <person name="Shapiro H."/>
            <person name="Nishiyama T."/>
            <person name="Perroud P.-F."/>
            <person name="Lindquist E."/>
            <person name="Kamisugi Y."/>
            <person name="Tanahashi T."/>
            <person name="Sakakibara K."/>
            <person name="Fujita T."/>
            <person name="Oishi K."/>
            <person name="Shin-I T."/>
            <person name="Kuroki Y."/>
            <person name="Toyoda A."/>
            <person name="Suzuki Y."/>
            <person name="Hashimoto A."/>
            <person name="Yamaguchi K."/>
            <person name="Sugano A."/>
            <person name="Kohara Y."/>
            <person name="Fujiyama A."/>
            <person name="Anterola A."/>
            <person name="Aoki S."/>
            <person name="Ashton N."/>
            <person name="Barbazuk W.B."/>
            <person name="Barker E."/>
            <person name="Bennetzen J."/>
            <person name="Bezanilla M."/>
            <person name="Blankenship R."/>
            <person name="Cho S.H."/>
            <person name="Dutcher S."/>
            <person name="Estelle M."/>
            <person name="Fawcett J.A."/>
            <person name="Gundlach H."/>
            <person name="Hanada K."/>
            <person name="Heyl A."/>
            <person name="Hicks K.A."/>
            <person name="Hugh J."/>
            <person name="Lohr M."/>
            <person name="Mayer K."/>
            <person name="Melkozernov A."/>
            <person name="Murata T."/>
            <person name="Nelson D."/>
            <person name="Pils B."/>
            <person name="Prigge M."/>
            <person name="Reiss B."/>
            <person name="Renner T."/>
            <person name="Rombauts S."/>
            <person name="Rushton P."/>
            <person name="Sanderfoot A."/>
            <person name="Schween G."/>
            <person name="Shiu S.-H."/>
            <person name="Stueber K."/>
            <person name="Theodoulou F.L."/>
            <person name="Tu H."/>
            <person name="Van de Peer Y."/>
            <person name="Verrier P.J."/>
            <person name="Waters E."/>
            <person name="Wood A."/>
            <person name="Yang L."/>
            <person name="Cove D."/>
            <person name="Cuming A."/>
            <person name="Hasebe M."/>
            <person name="Lucas S."/>
            <person name="Mishler D.B."/>
            <person name="Reski R."/>
            <person name="Grigoriev I."/>
            <person name="Quatrano R.S."/>
            <person name="Boore J.L."/>
        </authorList>
    </citation>
    <scope>NUCLEOTIDE SEQUENCE [LARGE SCALE GENOMIC DNA]</scope>
    <source>
        <strain evidence="3 4">cv. Gransden 2004</strain>
    </source>
</reference>
<dbReference type="Gramene" id="Pp3c7_15192V3.1">
    <property type="protein sequence ID" value="PAC:32924405.CDS.1"/>
    <property type="gene ID" value="Pp3c7_15192"/>
</dbReference>
<organism evidence="2">
    <name type="scientific">Physcomitrium patens</name>
    <name type="common">Spreading-leaved earth moss</name>
    <name type="synonym">Physcomitrella patens</name>
    <dbReference type="NCBI Taxonomy" id="3218"/>
    <lineage>
        <taxon>Eukaryota</taxon>
        <taxon>Viridiplantae</taxon>
        <taxon>Streptophyta</taxon>
        <taxon>Embryophyta</taxon>
        <taxon>Bryophyta</taxon>
        <taxon>Bryophytina</taxon>
        <taxon>Bryopsida</taxon>
        <taxon>Funariidae</taxon>
        <taxon>Funariales</taxon>
        <taxon>Funariaceae</taxon>
        <taxon>Physcomitrium</taxon>
    </lineage>
</organism>
<keyword evidence="4" id="KW-1185">Reference proteome</keyword>
<sequence length="107" mass="12240">MVENDCLKVKTLLFWLLVIAGIIVLLTSFRELYQHISHSTFNRPVWIKDKSIKYQLLVSPTSLCREAVIAESCDYHDQYRVANLLCDHVSNHETDSGFSGVSLNLEV</sequence>
<reference evidence="3" key="3">
    <citation type="submission" date="2020-12" db="UniProtKB">
        <authorList>
            <consortium name="EnsemblPlants"/>
        </authorList>
    </citation>
    <scope>IDENTIFICATION</scope>
</reference>
<reference evidence="2 4" key="2">
    <citation type="journal article" date="2018" name="Plant J.">
        <title>The Physcomitrella patens chromosome-scale assembly reveals moss genome structure and evolution.</title>
        <authorList>
            <person name="Lang D."/>
            <person name="Ullrich K.K."/>
            <person name="Murat F."/>
            <person name="Fuchs J."/>
            <person name="Jenkins J."/>
            <person name="Haas F.B."/>
            <person name="Piednoel M."/>
            <person name="Gundlach H."/>
            <person name="Van Bel M."/>
            <person name="Meyberg R."/>
            <person name="Vives C."/>
            <person name="Morata J."/>
            <person name="Symeonidi A."/>
            <person name="Hiss M."/>
            <person name="Muchero W."/>
            <person name="Kamisugi Y."/>
            <person name="Saleh O."/>
            <person name="Blanc G."/>
            <person name="Decker E.L."/>
            <person name="van Gessel N."/>
            <person name="Grimwood J."/>
            <person name="Hayes R.D."/>
            <person name="Graham S.W."/>
            <person name="Gunter L.E."/>
            <person name="McDaniel S.F."/>
            <person name="Hoernstein S.N.W."/>
            <person name="Larsson A."/>
            <person name="Li F.W."/>
            <person name="Perroud P.F."/>
            <person name="Phillips J."/>
            <person name="Ranjan P."/>
            <person name="Rokshar D.S."/>
            <person name="Rothfels C.J."/>
            <person name="Schneider L."/>
            <person name="Shu S."/>
            <person name="Stevenson D.W."/>
            <person name="Thummler F."/>
            <person name="Tillich M."/>
            <person name="Villarreal Aguilar J.C."/>
            <person name="Widiez T."/>
            <person name="Wong G.K."/>
            <person name="Wymore A."/>
            <person name="Zhang Y."/>
            <person name="Zimmer A.D."/>
            <person name="Quatrano R.S."/>
            <person name="Mayer K.F.X."/>
            <person name="Goodstein D."/>
            <person name="Casacuberta J.M."/>
            <person name="Vandepoele K."/>
            <person name="Reski R."/>
            <person name="Cuming A.C."/>
            <person name="Tuskan G.A."/>
            <person name="Maumus F."/>
            <person name="Salse J."/>
            <person name="Schmutz J."/>
            <person name="Rensing S.A."/>
        </authorList>
    </citation>
    <scope>NUCLEOTIDE SEQUENCE [LARGE SCALE GENOMIC DNA]</scope>
    <source>
        <strain evidence="3 4">cv. Gransden 2004</strain>
    </source>
</reference>
<dbReference type="InParanoid" id="A0A2K1KBR5"/>